<feature type="domain" description="EamA" evidence="6">
    <location>
        <begin position="149"/>
        <end position="282"/>
    </location>
</feature>
<keyword evidence="3 5" id="KW-1133">Transmembrane helix</keyword>
<feature type="transmembrane region" description="Helical" evidence="5">
    <location>
        <begin position="265"/>
        <end position="285"/>
    </location>
</feature>
<evidence type="ECO:0000256" key="1">
    <source>
        <dbReference type="ARBA" id="ARBA00004141"/>
    </source>
</evidence>
<dbReference type="Pfam" id="PF00892">
    <property type="entry name" value="EamA"/>
    <property type="match status" value="2"/>
</dbReference>
<accession>A0ABT0D418</accession>
<evidence type="ECO:0000256" key="4">
    <source>
        <dbReference type="ARBA" id="ARBA00023136"/>
    </source>
</evidence>
<dbReference type="InterPro" id="IPR037185">
    <property type="entry name" value="EmrE-like"/>
</dbReference>
<feature type="transmembrane region" description="Helical" evidence="5">
    <location>
        <begin position="180"/>
        <end position="198"/>
    </location>
</feature>
<evidence type="ECO:0000256" key="3">
    <source>
        <dbReference type="ARBA" id="ARBA00022989"/>
    </source>
</evidence>
<sequence>MAPRDFAAYAYLSLAWGLSFLLLLHVVDAFGWIGAVTFRCFIAGALLYAIARMMRRRLDFGAGWLPFTVVGATTVAGQLIGLSYATPLIGTAMAAIFVASIPLFSMVIAQLWGLERITQARVFGLVLGTIGIVMLVGFPAVPVTGGFLLGCFAMIGSTFSAAFGSNYASRHLSGTGPWEVTIGSFIAGGMLTLPLLWFVPVPGTPVALDYLYLVALAALMSALTYVLYFSLVKSIGATAAISVEFAVTVVAVLVGALVLDEALTTVQLFGGVVIILGCALVLGLLRLPRTAT</sequence>
<dbReference type="EMBL" id="JALAYX010000005">
    <property type="protein sequence ID" value="MCJ8240152.1"/>
    <property type="molecule type" value="Genomic_DNA"/>
</dbReference>
<reference evidence="7 8" key="1">
    <citation type="submission" date="2022-03" db="EMBL/GenBank/DDBJ databases">
        <title>Rhizobium SSM4.3 sp. nov., isolated from Sediment (Gouqi Island).</title>
        <authorList>
            <person name="Chen G."/>
        </authorList>
    </citation>
    <scope>NUCLEOTIDE SEQUENCE [LARGE SCALE GENOMIC DNA]</scope>
    <source>
        <strain evidence="7 8">SSM4.3</strain>
        <plasmid evidence="7">unnamed</plasmid>
    </source>
</reference>
<feature type="transmembrane region" description="Helical" evidence="5">
    <location>
        <begin position="210"/>
        <end position="228"/>
    </location>
</feature>
<evidence type="ECO:0000313" key="8">
    <source>
        <dbReference type="Proteomes" id="UP001522662"/>
    </source>
</evidence>
<keyword evidence="8" id="KW-1185">Reference proteome</keyword>
<feature type="transmembrane region" description="Helical" evidence="5">
    <location>
        <begin position="235"/>
        <end position="259"/>
    </location>
</feature>
<keyword evidence="7" id="KW-0614">Plasmid</keyword>
<feature type="transmembrane region" description="Helical" evidence="5">
    <location>
        <begin position="147"/>
        <end position="168"/>
    </location>
</feature>
<gene>
    <name evidence="7" type="ORF">MKJ03_17610</name>
</gene>
<dbReference type="PANTHER" id="PTHR32322:SF9">
    <property type="entry name" value="AMINO-ACID METABOLITE EFFLUX PUMP-RELATED"/>
    <property type="match status" value="1"/>
</dbReference>
<feature type="transmembrane region" description="Helical" evidence="5">
    <location>
        <begin position="32"/>
        <end position="51"/>
    </location>
</feature>
<dbReference type="Proteomes" id="UP001522662">
    <property type="component" value="Unassembled WGS sequence"/>
</dbReference>
<evidence type="ECO:0000256" key="2">
    <source>
        <dbReference type="ARBA" id="ARBA00022692"/>
    </source>
</evidence>
<dbReference type="InterPro" id="IPR050638">
    <property type="entry name" value="AA-Vitamin_Transporters"/>
</dbReference>
<feature type="transmembrane region" description="Helical" evidence="5">
    <location>
        <begin position="88"/>
        <end position="108"/>
    </location>
</feature>
<comment type="caution">
    <text evidence="7">The sequence shown here is derived from an EMBL/GenBank/DDBJ whole genome shotgun (WGS) entry which is preliminary data.</text>
</comment>
<protein>
    <submittedName>
        <fullName evidence="7">DMT family transporter</fullName>
    </submittedName>
</protein>
<geneLocation type="plasmid" evidence="7">
    <name>unnamed</name>
</geneLocation>
<feature type="domain" description="EamA" evidence="6">
    <location>
        <begin position="12"/>
        <end position="136"/>
    </location>
</feature>
<keyword evidence="2 5" id="KW-0812">Transmembrane</keyword>
<name>A0ABT0D418_9HYPH</name>
<feature type="transmembrane region" description="Helical" evidence="5">
    <location>
        <begin position="120"/>
        <end position="141"/>
    </location>
</feature>
<evidence type="ECO:0000259" key="6">
    <source>
        <dbReference type="Pfam" id="PF00892"/>
    </source>
</evidence>
<evidence type="ECO:0000256" key="5">
    <source>
        <dbReference type="SAM" id="Phobius"/>
    </source>
</evidence>
<evidence type="ECO:0000313" key="7">
    <source>
        <dbReference type="EMBL" id="MCJ8240152.1"/>
    </source>
</evidence>
<feature type="transmembrane region" description="Helical" evidence="5">
    <location>
        <begin position="7"/>
        <end position="26"/>
    </location>
</feature>
<dbReference type="RefSeq" id="WP_245137512.1">
    <property type="nucleotide sequence ID" value="NZ_CP128477.1"/>
</dbReference>
<dbReference type="PANTHER" id="PTHR32322">
    <property type="entry name" value="INNER MEMBRANE TRANSPORTER"/>
    <property type="match status" value="1"/>
</dbReference>
<keyword evidence="4 5" id="KW-0472">Membrane</keyword>
<feature type="transmembrane region" description="Helical" evidence="5">
    <location>
        <begin position="63"/>
        <end position="82"/>
    </location>
</feature>
<organism evidence="7 8">
    <name type="scientific">Peteryoungia algae</name>
    <dbReference type="NCBI Taxonomy" id="2919917"/>
    <lineage>
        <taxon>Bacteria</taxon>
        <taxon>Pseudomonadati</taxon>
        <taxon>Pseudomonadota</taxon>
        <taxon>Alphaproteobacteria</taxon>
        <taxon>Hyphomicrobiales</taxon>
        <taxon>Rhizobiaceae</taxon>
        <taxon>Peteryoungia</taxon>
    </lineage>
</organism>
<dbReference type="InterPro" id="IPR000620">
    <property type="entry name" value="EamA_dom"/>
</dbReference>
<dbReference type="SUPFAM" id="SSF103481">
    <property type="entry name" value="Multidrug resistance efflux transporter EmrE"/>
    <property type="match status" value="2"/>
</dbReference>
<proteinExistence type="predicted"/>
<comment type="subcellular location">
    <subcellularLocation>
        <location evidence="1">Membrane</location>
        <topology evidence="1">Multi-pass membrane protein</topology>
    </subcellularLocation>
</comment>